<evidence type="ECO:0000313" key="5">
    <source>
        <dbReference type="Proteomes" id="UP000565441"/>
    </source>
</evidence>
<name>A0A8H5GUY9_9AGAR</name>
<evidence type="ECO:0000256" key="1">
    <source>
        <dbReference type="ARBA" id="ARBA00022741"/>
    </source>
</evidence>
<dbReference type="EMBL" id="JAACJP010000047">
    <property type="protein sequence ID" value="KAF5371380.1"/>
    <property type="molecule type" value="Genomic_DNA"/>
</dbReference>
<evidence type="ECO:0000313" key="4">
    <source>
        <dbReference type="EMBL" id="KAF5371380.1"/>
    </source>
</evidence>
<keyword evidence="1" id="KW-0547">Nucleotide-binding</keyword>
<dbReference type="Proteomes" id="UP000565441">
    <property type="component" value="Unassembled WGS sequence"/>
</dbReference>
<dbReference type="InterPro" id="IPR043129">
    <property type="entry name" value="ATPase_NBD"/>
</dbReference>
<organism evidence="4 5">
    <name type="scientific">Tricholomella constricta</name>
    <dbReference type="NCBI Taxonomy" id="117010"/>
    <lineage>
        <taxon>Eukaryota</taxon>
        <taxon>Fungi</taxon>
        <taxon>Dikarya</taxon>
        <taxon>Basidiomycota</taxon>
        <taxon>Agaricomycotina</taxon>
        <taxon>Agaricomycetes</taxon>
        <taxon>Agaricomycetidae</taxon>
        <taxon>Agaricales</taxon>
        <taxon>Tricholomatineae</taxon>
        <taxon>Lyophyllaceae</taxon>
        <taxon>Tricholomella</taxon>
    </lineage>
</organism>
<dbReference type="GO" id="GO:0005524">
    <property type="term" value="F:ATP binding"/>
    <property type="evidence" value="ECO:0007669"/>
    <property type="project" value="UniProtKB-KW"/>
</dbReference>
<keyword evidence="5" id="KW-1185">Reference proteome</keyword>
<feature type="region of interest" description="Disordered" evidence="3">
    <location>
        <begin position="559"/>
        <end position="578"/>
    </location>
</feature>
<dbReference type="PANTHER" id="PTHR45639">
    <property type="entry name" value="HSC70CB, ISOFORM G-RELATED"/>
    <property type="match status" value="1"/>
</dbReference>
<feature type="compositionally biased region" description="Polar residues" evidence="3">
    <location>
        <begin position="135"/>
        <end position="147"/>
    </location>
</feature>
<feature type="region of interest" description="Disordered" evidence="3">
    <location>
        <begin position="129"/>
        <end position="158"/>
    </location>
</feature>
<dbReference type="Gene3D" id="3.30.420.40">
    <property type="match status" value="3"/>
</dbReference>
<sequence>MSAKLQPNGSAEAPVENTSQLSIVGINFGNSYASIAVLTKEGEAECIANEDGERQIACAISFLGEEIYYGNQATHQLVKNSQNTIMGFRNLLGKKFSEIPQSQDTKSAPVIQHPDIADEPAYKVQILQPAPSPLPQSTHTSNLNTPAASHAPTPRSEPVPAERILSVFEVTTMFIANLVESAEDFLGTKIQGAVLTVPATFTDTQKEALEKAASAAGVHVLQLLDEAAAAVATTTSEQWAEGAPPDRTQLIVDLGASSLTLTLLSLRAGLAFVLASSHSPNISGTQIDDTLIKFFAADFTKKTKTPLAVCPSTGVADTRAEARLRLAIEHTKRTISASPGAATCSIESLKDGLDYTGAINRMRFDLLAHPIYTAAASAASALLASAGIDAHLVDELVYVGGNASLPGLDEALVLQAGFREDVETPFARGVVTGGGVGDPTTVLARGCAVQGALVAGIPAGEEYVAVREAYARAGDGDGGEGEAKRNGVRATGKTVGVLVPGAVEGVVSELGGVWVPVVHRETALPARRTVRFDVELDEGTKVLALEVWEVNESVRVEKVTAPPFEADDDDDEDEEEEPEEVEVKFHVVNKEVFLGAVQMQSLLGIQTKGKGKDAGKWFTTLEVQFVVETTGALKVDVKEVGEGGATGSLRVPAPGS</sequence>
<keyword evidence="2" id="KW-0067">ATP-binding</keyword>
<dbReference type="Gene3D" id="3.90.640.10">
    <property type="entry name" value="Actin, Chain A, domain 4"/>
    <property type="match status" value="1"/>
</dbReference>
<accession>A0A8H5GUY9</accession>
<evidence type="ECO:0008006" key="6">
    <source>
        <dbReference type="Google" id="ProtNLM"/>
    </source>
</evidence>
<dbReference type="Pfam" id="PF00012">
    <property type="entry name" value="HSP70"/>
    <property type="match status" value="2"/>
</dbReference>
<dbReference type="GO" id="GO:0005829">
    <property type="term" value="C:cytosol"/>
    <property type="evidence" value="ECO:0007669"/>
    <property type="project" value="TreeGrafter"/>
</dbReference>
<dbReference type="Gene3D" id="3.30.30.30">
    <property type="match status" value="2"/>
</dbReference>
<dbReference type="GO" id="GO:0140662">
    <property type="term" value="F:ATP-dependent protein folding chaperone"/>
    <property type="evidence" value="ECO:0007669"/>
    <property type="project" value="InterPro"/>
</dbReference>
<dbReference type="AlphaFoldDB" id="A0A8H5GUY9"/>
<protein>
    <recommendedName>
        <fullName evidence="6">Actin-like ATPase domain-containing protein</fullName>
    </recommendedName>
</protein>
<feature type="compositionally biased region" description="Acidic residues" evidence="3">
    <location>
        <begin position="565"/>
        <end position="578"/>
    </location>
</feature>
<dbReference type="SUPFAM" id="SSF53067">
    <property type="entry name" value="Actin-like ATPase domain"/>
    <property type="match status" value="2"/>
</dbReference>
<comment type="caution">
    <text evidence="4">The sequence shown here is derived from an EMBL/GenBank/DDBJ whole genome shotgun (WGS) entry which is preliminary data.</text>
</comment>
<dbReference type="GO" id="GO:0005634">
    <property type="term" value="C:nucleus"/>
    <property type="evidence" value="ECO:0007669"/>
    <property type="project" value="TreeGrafter"/>
</dbReference>
<dbReference type="PANTHER" id="PTHR45639:SF32">
    <property type="entry name" value="HEAT SHOCK PROTEIN PDR13"/>
    <property type="match status" value="1"/>
</dbReference>
<evidence type="ECO:0000256" key="2">
    <source>
        <dbReference type="ARBA" id="ARBA00022840"/>
    </source>
</evidence>
<gene>
    <name evidence="4" type="ORF">D9615_009656</name>
</gene>
<dbReference type="OrthoDB" id="29851at2759"/>
<reference evidence="4 5" key="1">
    <citation type="journal article" date="2020" name="ISME J.">
        <title>Uncovering the hidden diversity of litter-decomposition mechanisms in mushroom-forming fungi.</title>
        <authorList>
            <person name="Floudas D."/>
            <person name="Bentzer J."/>
            <person name="Ahren D."/>
            <person name="Johansson T."/>
            <person name="Persson P."/>
            <person name="Tunlid A."/>
        </authorList>
    </citation>
    <scope>NUCLEOTIDE SEQUENCE [LARGE SCALE GENOMIC DNA]</scope>
    <source>
        <strain evidence="4 5">CBS 661.87</strain>
    </source>
</reference>
<proteinExistence type="predicted"/>
<dbReference type="InterPro" id="IPR013126">
    <property type="entry name" value="Hsp_70_fam"/>
</dbReference>
<evidence type="ECO:0000256" key="3">
    <source>
        <dbReference type="SAM" id="MobiDB-lite"/>
    </source>
</evidence>